<dbReference type="OrthoDB" id="6100900at2759"/>
<organism evidence="1 2">
    <name type="scientific">Mytilus coruscus</name>
    <name type="common">Sea mussel</name>
    <dbReference type="NCBI Taxonomy" id="42192"/>
    <lineage>
        <taxon>Eukaryota</taxon>
        <taxon>Metazoa</taxon>
        <taxon>Spiralia</taxon>
        <taxon>Lophotrochozoa</taxon>
        <taxon>Mollusca</taxon>
        <taxon>Bivalvia</taxon>
        <taxon>Autobranchia</taxon>
        <taxon>Pteriomorphia</taxon>
        <taxon>Mytilida</taxon>
        <taxon>Mytiloidea</taxon>
        <taxon>Mytilidae</taxon>
        <taxon>Mytilinae</taxon>
        <taxon>Mytilus</taxon>
    </lineage>
</organism>
<dbReference type="AlphaFoldDB" id="A0A6J8CHU7"/>
<proteinExistence type="predicted"/>
<protein>
    <recommendedName>
        <fullName evidence="3">Reverse transcriptase domain-containing protein</fullName>
    </recommendedName>
</protein>
<evidence type="ECO:0000313" key="2">
    <source>
        <dbReference type="Proteomes" id="UP000507470"/>
    </source>
</evidence>
<gene>
    <name evidence="1" type="ORF">MCOR_30651</name>
</gene>
<dbReference type="Proteomes" id="UP000507470">
    <property type="component" value="Unassembled WGS sequence"/>
</dbReference>
<name>A0A6J8CHU7_MYTCO</name>
<keyword evidence="2" id="KW-1185">Reference proteome</keyword>
<evidence type="ECO:0000313" key="1">
    <source>
        <dbReference type="EMBL" id="CAC5396048.1"/>
    </source>
</evidence>
<evidence type="ECO:0008006" key="3">
    <source>
        <dbReference type="Google" id="ProtNLM"/>
    </source>
</evidence>
<sequence length="269" mass="30866">MQLQAVTWGATLGTICVASPTCADDITLLGEPQDIQAMLNIIKFHTKRDMVKINPEKSEVLCSSKGKNYQQKTYTLGEKQINRVDKLKHLGITRNDKSKVNTDEECLTKTTIKYLSIQENPTENPHNIWKCVRNNQNDIRKADVKSRLITGTYMLQTTKGKFSKNQRSGICELCTKVEEDIKHFLLECQSLESVREKQRNKLLSLTVLNRRGGKANYKQEYVLQIIMDCSKLSTTTLSHLKTDDLIEIEKHSQNVCHQMHKKRTELQAQ</sequence>
<reference evidence="1 2" key="1">
    <citation type="submission" date="2020-06" db="EMBL/GenBank/DDBJ databases">
        <authorList>
            <person name="Li R."/>
            <person name="Bekaert M."/>
        </authorList>
    </citation>
    <scope>NUCLEOTIDE SEQUENCE [LARGE SCALE GENOMIC DNA]</scope>
    <source>
        <strain evidence="2">wild</strain>
    </source>
</reference>
<dbReference type="EMBL" id="CACVKT020005601">
    <property type="protein sequence ID" value="CAC5396048.1"/>
    <property type="molecule type" value="Genomic_DNA"/>
</dbReference>
<accession>A0A6J8CHU7</accession>